<organism evidence="1 2">
    <name type="scientific">Panagrolaimus sp. JU765</name>
    <dbReference type="NCBI Taxonomy" id="591449"/>
    <lineage>
        <taxon>Eukaryota</taxon>
        <taxon>Metazoa</taxon>
        <taxon>Ecdysozoa</taxon>
        <taxon>Nematoda</taxon>
        <taxon>Chromadorea</taxon>
        <taxon>Rhabditida</taxon>
        <taxon>Tylenchina</taxon>
        <taxon>Panagrolaimomorpha</taxon>
        <taxon>Panagrolaimoidea</taxon>
        <taxon>Panagrolaimidae</taxon>
        <taxon>Panagrolaimus</taxon>
    </lineage>
</organism>
<sequence>MLPNVQKKVLKRKLNRFKDNELRKPKKIKEVEEREEKQPEDVENDEENVEESEAQEQKTSDIEVSNVTAKSVLTDVTFDSFEGRLHPKLLEAVKKMGFTYMTEIQAKCIDPLLQGHDILGLAKTGSGKTLAFLLPAIQLLLKLKWQPYRGTGVVVIAPTRELAMQTYGVLNEIMEFFPSLTHGLVMGGANRETEARKLLTGVCILVATPGRLLDHLQDTKGFVYKYLSCLIIDEADRILDIGFELDIKRILRILPKKRQSMLFSATTGPKVDDLIKTALHANPFKIEIKRTEATVSGLQQGYVICESDQRFLLLFTFLKKNKGKKIMVFFSSCSAVKYYNELLNFIDLPVQSIHGKQKQSKRTTTYFKFCNDKTGILLCTDVAARGLDIPKVDWIVQYDPPDDPREYIHRVGRTARGEDGIGSALLFLRPEELEFLRYLKAAKVNLDEYEFSKTKMANIQPQLEKLIRENYYLNIQAKEAYKSYVRAYISHSLKQIFDVHSLDLLKVAKSFGFDAPPFVDLPTGHRNKFEGREKSTSSKIRSFKKFRNQAY</sequence>
<reference evidence="2" key="1">
    <citation type="submission" date="2022-11" db="UniProtKB">
        <authorList>
            <consortium name="WormBaseParasite"/>
        </authorList>
    </citation>
    <scope>IDENTIFICATION</scope>
</reference>
<name>A0AC34R685_9BILA</name>
<dbReference type="WBParaSite" id="JU765_v2.g370.t1">
    <property type="protein sequence ID" value="JU765_v2.g370.t1"/>
    <property type="gene ID" value="JU765_v2.g370"/>
</dbReference>
<dbReference type="Proteomes" id="UP000887576">
    <property type="component" value="Unplaced"/>
</dbReference>
<accession>A0AC34R685</accession>
<evidence type="ECO:0000313" key="1">
    <source>
        <dbReference type="Proteomes" id="UP000887576"/>
    </source>
</evidence>
<evidence type="ECO:0000313" key="2">
    <source>
        <dbReference type="WBParaSite" id="JU765_v2.g370.t1"/>
    </source>
</evidence>
<protein>
    <submittedName>
        <fullName evidence="2">ATP-dependent RNA helicase</fullName>
    </submittedName>
</protein>
<proteinExistence type="predicted"/>